<dbReference type="EMBL" id="JANHAX010000007">
    <property type="protein sequence ID" value="MDQ2092182.1"/>
    <property type="molecule type" value="Genomic_DNA"/>
</dbReference>
<dbReference type="RefSeq" id="WP_306737483.1">
    <property type="nucleotide sequence ID" value="NZ_JANHAX010000007.1"/>
</dbReference>
<gene>
    <name evidence="2" type="ORF">NO357_19945</name>
</gene>
<dbReference type="PROSITE" id="PS51318">
    <property type="entry name" value="TAT"/>
    <property type="match status" value="1"/>
</dbReference>
<accession>A0AAE4B6J2</accession>
<dbReference type="Proteomes" id="UP001226762">
    <property type="component" value="Unassembled WGS sequence"/>
</dbReference>
<dbReference type="InterPro" id="IPR019546">
    <property type="entry name" value="TAT_signal_bac_arc"/>
</dbReference>
<evidence type="ECO:0000256" key="1">
    <source>
        <dbReference type="SAM" id="MobiDB-lite"/>
    </source>
</evidence>
<comment type="caution">
    <text evidence="2">The sequence shown here is derived from an EMBL/GenBank/DDBJ whole genome shotgun (WGS) entry which is preliminary data.</text>
</comment>
<sequence length="62" mass="6492">MSDKNEGTSRRNFLKLGGMAAPAVALAAATGSPVDASETPEAAKSGLQDTPHTRKYLETARF</sequence>
<feature type="region of interest" description="Disordered" evidence="1">
    <location>
        <begin position="27"/>
        <end position="62"/>
    </location>
</feature>
<organism evidence="2 3">
    <name type="scientific">Marimonas arenosa</name>
    <dbReference type="NCBI Taxonomy" id="1795305"/>
    <lineage>
        <taxon>Bacteria</taxon>
        <taxon>Pseudomonadati</taxon>
        <taxon>Pseudomonadota</taxon>
        <taxon>Alphaproteobacteria</taxon>
        <taxon>Rhodobacterales</taxon>
        <taxon>Paracoccaceae</taxon>
        <taxon>Marimonas</taxon>
    </lineage>
</organism>
<proteinExistence type="predicted"/>
<feature type="compositionally biased region" description="Basic and acidic residues" evidence="1">
    <location>
        <begin position="51"/>
        <end position="62"/>
    </location>
</feature>
<name>A0AAE4B6J2_9RHOB</name>
<evidence type="ECO:0000313" key="2">
    <source>
        <dbReference type="EMBL" id="MDQ2092182.1"/>
    </source>
</evidence>
<dbReference type="InterPro" id="IPR006311">
    <property type="entry name" value="TAT_signal"/>
</dbReference>
<keyword evidence="3" id="KW-1185">Reference proteome</keyword>
<dbReference type="NCBIfam" id="TIGR01409">
    <property type="entry name" value="TAT_signal_seq"/>
    <property type="match status" value="1"/>
</dbReference>
<evidence type="ECO:0000313" key="3">
    <source>
        <dbReference type="Proteomes" id="UP001226762"/>
    </source>
</evidence>
<reference evidence="2" key="1">
    <citation type="submission" date="2022-07" db="EMBL/GenBank/DDBJ databases">
        <authorList>
            <person name="Otstavnykh N."/>
            <person name="Isaeva M."/>
            <person name="Bystritskaya E."/>
        </authorList>
    </citation>
    <scope>NUCLEOTIDE SEQUENCE</scope>
    <source>
        <strain evidence="2">KCTC 52189</strain>
    </source>
</reference>
<dbReference type="AlphaFoldDB" id="A0AAE4B6J2"/>
<protein>
    <submittedName>
        <fullName evidence="2">Twin-arginine translocation signal domain-containing protein</fullName>
    </submittedName>
</protein>
<reference evidence="2" key="2">
    <citation type="submission" date="2023-02" db="EMBL/GenBank/DDBJ databases">
        <title>'Rhodoalgimonas zhirmunskyi' gen. nov., isolated from a red alga.</title>
        <authorList>
            <person name="Nedashkovskaya O.I."/>
            <person name="Otstavnykh N.Y."/>
            <person name="Bystritskaya E.P."/>
            <person name="Balabanova L.A."/>
            <person name="Isaeva M.P."/>
        </authorList>
    </citation>
    <scope>NUCLEOTIDE SEQUENCE</scope>
    <source>
        <strain evidence="2">KCTC 52189</strain>
    </source>
</reference>